<feature type="domain" description="FMN-dependent dehydrogenase" evidence="12">
    <location>
        <begin position="183"/>
        <end position="342"/>
    </location>
</feature>
<feature type="binding site" evidence="11">
    <location>
        <position position="198"/>
    </location>
    <ligand>
        <name>FMN</name>
        <dbReference type="ChEBI" id="CHEBI:58210"/>
    </ligand>
</feature>
<evidence type="ECO:0000313" key="14">
    <source>
        <dbReference type="Proteomes" id="UP000527324"/>
    </source>
</evidence>
<dbReference type="GO" id="GO:0070402">
    <property type="term" value="F:NADPH binding"/>
    <property type="evidence" value="ECO:0007669"/>
    <property type="project" value="UniProtKB-UniRule"/>
</dbReference>
<dbReference type="SUPFAM" id="SSF51395">
    <property type="entry name" value="FMN-linked oxidoreductases"/>
    <property type="match status" value="1"/>
</dbReference>
<comment type="catalytic activity">
    <reaction evidence="11">
        <text>isopentenyl diphosphate = dimethylallyl diphosphate</text>
        <dbReference type="Rhea" id="RHEA:23284"/>
        <dbReference type="ChEBI" id="CHEBI:57623"/>
        <dbReference type="ChEBI" id="CHEBI:128769"/>
        <dbReference type="EC" id="5.3.3.2"/>
    </reaction>
</comment>
<keyword evidence="14" id="KW-1185">Reference proteome</keyword>
<evidence type="ECO:0000256" key="4">
    <source>
        <dbReference type="ARBA" id="ARBA00022643"/>
    </source>
</evidence>
<evidence type="ECO:0000256" key="1">
    <source>
        <dbReference type="ARBA" id="ARBA00001917"/>
    </source>
</evidence>
<dbReference type="GeneID" id="88841221"/>
<dbReference type="GO" id="GO:0010181">
    <property type="term" value="F:FMN binding"/>
    <property type="evidence" value="ECO:0007669"/>
    <property type="project" value="UniProtKB-UniRule"/>
</dbReference>
<comment type="caution">
    <text evidence="13">The sequence shown here is derived from an EMBL/GenBank/DDBJ whole genome shotgun (WGS) entry which is preliminary data.</text>
</comment>
<evidence type="ECO:0000256" key="11">
    <source>
        <dbReference type="HAMAP-Rule" id="MF_00354"/>
    </source>
</evidence>
<comment type="function">
    <text evidence="11">Involved in the biosynthesis of isoprenoids. Catalyzes the 1,3-allylic rearrangement of the homoallylic substrate isopentenyl (IPP) to its allylic isomer, dimethylallyl diphosphate (DMAPP).</text>
</comment>
<comment type="cofactor">
    <cofactor evidence="1 11">
        <name>FMN</name>
        <dbReference type="ChEBI" id="CHEBI:58210"/>
    </cofactor>
</comment>
<dbReference type="EC" id="5.3.3.2" evidence="11"/>
<dbReference type="PANTHER" id="PTHR43665">
    <property type="entry name" value="ISOPENTENYL-DIPHOSPHATE DELTA-ISOMERASE"/>
    <property type="match status" value="1"/>
</dbReference>
<feature type="binding site" evidence="11">
    <location>
        <position position="99"/>
    </location>
    <ligand>
        <name>FMN</name>
        <dbReference type="ChEBI" id="CHEBI:58210"/>
    </ligand>
</feature>
<feature type="binding site" evidence="11">
    <location>
        <position position="167"/>
    </location>
    <ligand>
        <name>Mg(2+)</name>
        <dbReference type="ChEBI" id="CHEBI:18420"/>
    </ligand>
</feature>
<keyword evidence="7 11" id="KW-0521">NADP</keyword>
<dbReference type="CDD" id="cd02811">
    <property type="entry name" value="IDI-2_FMN"/>
    <property type="match status" value="1"/>
</dbReference>
<name>A0A7W9C7F4_9CAUL</name>
<comment type="cofactor">
    <cofactor evidence="11">
        <name>Mg(2+)</name>
        <dbReference type="ChEBI" id="CHEBI:18420"/>
    </cofactor>
</comment>
<comment type="subcellular location">
    <subcellularLocation>
        <location evidence="11">Cytoplasm</location>
    </subcellularLocation>
</comment>
<dbReference type="GO" id="GO:0004452">
    <property type="term" value="F:isopentenyl-diphosphate delta-isomerase activity"/>
    <property type="evidence" value="ECO:0007669"/>
    <property type="project" value="UniProtKB-UniRule"/>
</dbReference>
<proteinExistence type="inferred from homology"/>
<feature type="binding site" evidence="11">
    <location>
        <position position="228"/>
    </location>
    <ligand>
        <name>FMN</name>
        <dbReference type="ChEBI" id="CHEBI:58210"/>
    </ligand>
</feature>
<dbReference type="Proteomes" id="UP000527324">
    <property type="component" value="Unassembled WGS sequence"/>
</dbReference>
<evidence type="ECO:0000256" key="6">
    <source>
        <dbReference type="ARBA" id="ARBA00022842"/>
    </source>
</evidence>
<feature type="binding site" evidence="11">
    <location>
        <begin position="11"/>
        <end position="12"/>
    </location>
    <ligand>
        <name>substrate</name>
    </ligand>
</feature>
<dbReference type="HAMAP" id="MF_00354">
    <property type="entry name" value="Idi_2"/>
    <property type="match status" value="1"/>
</dbReference>
<evidence type="ECO:0000256" key="3">
    <source>
        <dbReference type="ARBA" id="ARBA00022630"/>
    </source>
</evidence>
<protein>
    <recommendedName>
        <fullName evidence="11">Isopentenyl-diphosphate delta-isomerase</fullName>
        <shortName evidence="11">IPP isomerase</shortName>
        <ecNumber evidence="11">5.3.3.2</ecNumber>
    </recommendedName>
    <alternativeName>
        <fullName evidence="11">Isopentenyl diphosphate:dimethylallyl diphosphate isomerase</fullName>
    </alternativeName>
    <alternativeName>
        <fullName evidence="11">Isopentenyl pyrophosphate isomerase</fullName>
    </alternativeName>
    <alternativeName>
        <fullName evidence="11">Type 2 isopentenyl diphosphate isomerase</fullName>
        <shortName evidence="11">IDI-2</shortName>
    </alternativeName>
</protein>
<keyword evidence="9 11" id="KW-0413">Isomerase</keyword>
<feature type="binding site" evidence="11">
    <location>
        <begin position="299"/>
        <end position="300"/>
    </location>
    <ligand>
        <name>FMN</name>
        <dbReference type="ChEBI" id="CHEBI:58210"/>
    </ligand>
</feature>
<sequence>MPTPDDALIRRKDEHIDHVRAGRGLSGASSGLEAVRFVHDALPDLALDQIDLSARFLGRRLNLPFLISSMTGGPSRAEAINARLAEAAQALGVALAVGSQRVALETAGGSGGSGLGPDLRRRAPDALILANLGAVQFALGYGVDEARRAMEMIGADALILHLNPLQEGVQPEGDRDWRGVAQGIERIAAAFPGQVVVKETGAGLSAAVARRLADMGVAALDVAGAGGTNWGLIEGARATGGRAEALAAPFADWGVPTARSLRDCAQAAPDLGLIGSGGIKDGLDAARAVRLGADLVGQAAGVLEAALTSTQAVVDHFELMAAQLRLACFCTGSADLAALAQAPLLEEPRF</sequence>
<evidence type="ECO:0000256" key="5">
    <source>
        <dbReference type="ARBA" id="ARBA00022723"/>
    </source>
</evidence>
<reference evidence="13 14" key="1">
    <citation type="submission" date="2020-08" db="EMBL/GenBank/DDBJ databases">
        <title>Genomic Encyclopedia of Type Strains, Phase IV (KMG-IV): sequencing the most valuable type-strain genomes for metagenomic binning, comparative biology and taxonomic classification.</title>
        <authorList>
            <person name="Goeker M."/>
        </authorList>
    </citation>
    <scope>NUCLEOTIDE SEQUENCE [LARGE SCALE GENOMIC DNA]</scope>
    <source>
        <strain evidence="13 14">DSM 4731</strain>
    </source>
</reference>
<dbReference type="InterPro" id="IPR013785">
    <property type="entry name" value="Aldolase_TIM"/>
</dbReference>
<evidence type="ECO:0000256" key="8">
    <source>
        <dbReference type="ARBA" id="ARBA00023229"/>
    </source>
</evidence>
<keyword evidence="2 11" id="KW-0963">Cytoplasm</keyword>
<dbReference type="Gene3D" id="3.20.20.70">
    <property type="entry name" value="Aldolase class I"/>
    <property type="match status" value="1"/>
</dbReference>
<dbReference type="GO" id="GO:0008299">
    <property type="term" value="P:isoprenoid biosynthetic process"/>
    <property type="evidence" value="ECO:0007669"/>
    <property type="project" value="UniProtKB-UniRule"/>
</dbReference>
<dbReference type="PIRSF" id="PIRSF003314">
    <property type="entry name" value="IPP_isomerase"/>
    <property type="match status" value="1"/>
</dbReference>
<organism evidence="13 14">
    <name type="scientific">Brevundimonas aurantiaca</name>
    <dbReference type="NCBI Taxonomy" id="74316"/>
    <lineage>
        <taxon>Bacteria</taxon>
        <taxon>Pseudomonadati</taxon>
        <taxon>Pseudomonadota</taxon>
        <taxon>Alphaproteobacteria</taxon>
        <taxon>Caulobacterales</taxon>
        <taxon>Caulobacteraceae</taxon>
        <taxon>Brevundimonas</taxon>
    </lineage>
</organism>
<evidence type="ECO:0000256" key="2">
    <source>
        <dbReference type="ARBA" id="ARBA00022490"/>
    </source>
</evidence>
<dbReference type="NCBIfam" id="TIGR02151">
    <property type="entry name" value="IPP_isom_2"/>
    <property type="match status" value="1"/>
</dbReference>
<comment type="caution">
    <text evidence="11">Lacks conserved residue(s) required for the propagation of feature annotation.</text>
</comment>
<dbReference type="GO" id="GO:0005737">
    <property type="term" value="C:cytoplasm"/>
    <property type="evidence" value="ECO:0007669"/>
    <property type="project" value="UniProtKB-SubCell"/>
</dbReference>
<comment type="cofactor">
    <cofactor evidence="11">
        <name>NADPH</name>
        <dbReference type="ChEBI" id="CHEBI:57783"/>
    </cofactor>
</comment>
<dbReference type="RefSeq" id="WP_182714372.1">
    <property type="nucleotide sequence ID" value="NZ_CAJFZW010000018.1"/>
</dbReference>
<feature type="binding site" evidence="11">
    <location>
        <begin position="99"/>
        <end position="101"/>
    </location>
    <ligand>
        <name>substrate</name>
    </ligand>
</feature>
<keyword evidence="5 11" id="KW-0479">Metal-binding</keyword>
<dbReference type="InterPro" id="IPR000262">
    <property type="entry name" value="FMN-dep_DH"/>
</dbReference>
<dbReference type="Pfam" id="PF01070">
    <property type="entry name" value="FMN_dh"/>
    <property type="match status" value="1"/>
</dbReference>
<dbReference type="AlphaFoldDB" id="A0A7W9C7F4"/>
<evidence type="ECO:0000256" key="9">
    <source>
        <dbReference type="ARBA" id="ARBA00023235"/>
    </source>
</evidence>
<keyword evidence="8 11" id="KW-0414">Isoprene biosynthesis</keyword>
<evidence type="ECO:0000313" key="13">
    <source>
        <dbReference type="EMBL" id="MBB5740299.1"/>
    </source>
</evidence>
<evidence type="ECO:0000256" key="10">
    <source>
        <dbReference type="ARBA" id="ARBA00025810"/>
    </source>
</evidence>
<feature type="binding site" evidence="11">
    <location>
        <position position="68"/>
    </location>
    <ligand>
        <name>FMN</name>
        <dbReference type="ChEBI" id="CHEBI:58210"/>
    </ligand>
</feature>
<evidence type="ECO:0000256" key="7">
    <source>
        <dbReference type="ARBA" id="ARBA00022857"/>
    </source>
</evidence>
<comment type="similarity">
    <text evidence="11">Belongs to the IPP isomerase type 2 family.</text>
</comment>
<feature type="binding site" evidence="11">
    <location>
        <begin position="278"/>
        <end position="280"/>
    </location>
    <ligand>
        <name>FMN</name>
        <dbReference type="ChEBI" id="CHEBI:58210"/>
    </ligand>
</feature>
<feature type="binding site" evidence="11">
    <location>
        <begin position="69"/>
        <end position="71"/>
    </location>
    <ligand>
        <name>FMN</name>
        <dbReference type="ChEBI" id="CHEBI:58210"/>
    </ligand>
</feature>
<feature type="binding site" evidence="11">
    <location>
        <position position="166"/>
    </location>
    <ligand>
        <name>substrate</name>
    </ligand>
</feature>
<dbReference type="GO" id="GO:0000287">
    <property type="term" value="F:magnesium ion binding"/>
    <property type="evidence" value="ECO:0007669"/>
    <property type="project" value="UniProtKB-UniRule"/>
</dbReference>
<keyword evidence="4 11" id="KW-0288">FMN</keyword>
<dbReference type="EMBL" id="JACHOQ010000004">
    <property type="protein sequence ID" value="MBB5740299.1"/>
    <property type="molecule type" value="Genomic_DNA"/>
</dbReference>
<keyword evidence="3 11" id="KW-0285">Flavoprotein</keyword>
<dbReference type="GO" id="GO:0016491">
    <property type="term" value="F:oxidoreductase activity"/>
    <property type="evidence" value="ECO:0007669"/>
    <property type="project" value="InterPro"/>
</dbReference>
<dbReference type="PANTHER" id="PTHR43665:SF1">
    <property type="entry name" value="ISOPENTENYL-DIPHOSPHATE DELTA-ISOMERASE"/>
    <property type="match status" value="1"/>
</dbReference>
<dbReference type="InterPro" id="IPR011179">
    <property type="entry name" value="IPdP_isomerase"/>
</dbReference>
<evidence type="ECO:0000259" key="12">
    <source>
        <dbReference type="Pfam" id="PF01070"/>
    </source>
</evidence>
<accession>A0A7W9C7F4</accession>
<feature type="binding site" evidence="11">
    <location>
        <position position="131"/>
    </location>
    <ligand>
        <name>FMN</name>
        <dbReference type="ChEBI" id="CHEBI:58210"/>
    </ligand>
</feature>
<gene>
    <name evidence="11" type="primary">fni</name>
    <name evidence="13" type="ORF">GGQ93_002017</name>
</gene>
<keyword evidence="6 11" id="KW-0460">Magnesium</keyword>
<comment type="subunit">
    <text evidence="10 11">Homooctamer. Dimer of tetramers.</text>
</comment>